<accession>A0AA88J0B4</accession>
<gene>
    <name evidence="1" type="ORF">TIFTF001_027470</name>
</gene>
<organism evidence="1 2">
    <name type="scientific">Ficus carica</name>
    <name type="common">Common fig</name>
    <dbReference type="NCBI Taxonomy" id="3494"/>
    <lineage>
        <taxon>Eukaryota</taxon>
        <taxon>Viridiplantae</taxon>
        <taxon>Streptophyta</taxon>
        <taxon>Embryophyta</taxon>
        <taxon>Tracheophyta</taxon>
        <taxon>Spermatophyta</taxon>
        <taxon>Magnoliopsida</taxon>
        <taxon>eudicotyledons</taxon>
        <taxon>Gunneridae</taxon>
        <taxon>Pentapetalae</taxon>
        <taxon>rosids</taxon>
        <taxon>fabids</taxon>
        <taxon>Rosales</taxon>
        <taxon>Moraceae</taxon>
        <taxon>Ficeae</taxon>
        <taxon>Ficus</taxon>
    </lineage>
</organism>
<name>A0AA88J0B4_FICCA</name>
<dbReference type="AlphaFoldDB" id="A0AA88J0B4"/>
<protein>
    <submittedName>
        <fullName evidence="1">Uncharacterized protein</fullName>
    </submittedName>
</protein>
<comment type="caution">
    <text evidence="1">The sequence shown here is derived from an EMBL/GenBank/DDBJ whole genome shotgun (WGS) entry which is preliminary data.</text>
</comment>
<dbReference type="Gramene" id="FCD_00022554-RA">
    <property type="protein sequence ID" value="FCD_00022554-RA:cds"/>
    <property type="gene ID" value="FCD_00022554"/>
</dbReference>
<evidence type="ECO:0000313" key="2">
    <source>
        <dbReference type="Proteomes" id="UP001187192"/>
    </source>
</evidence>
<evidence type="ECO:0000313" key="1">
    <source>
        <dbReference type="EMBL" id="GMN58371.1"/>
    </source>
</evidence>
<proteinExistence type="predicted"/>
<reference evidence="1" key="1">
    <citation type="submission" date="2023-07" db="EMBL/GenBank/DDBJ databases">
        <title>draft genome sequence of fig (Ficus carica).</title>
        <authorList>
            <person name="Takahashi T."/>
            <person name="Nishimura K."/>
        </authorList>
    </citation>
    <scope>NUCLEOTIDE SEQUENCE</scope>
</reference>
<dbReference type="Proteomes" id="UP001187192">
    <property type="component" value="Unassembled WGS sequence"/>
</dbReference>
<sequence length="101" mass="11411">MFLIQDIGYNLQETYGSLYDAFIARKSVKRTELLCIGSFIITVRPTLKFGTEKCEVNVGSLRNGCKSFEILSCPETVRGTNMLEELVKWKQSTNCGQRVHG</sequence>
<keyword evidence="2" id="KW-1185">Reference proteome</keyword>
<dbReference type="EMBL" id="BTGU01000077">
    <property type="protein sequence ID" value="GMN58371.1"/>
    <property type="molecule type" value="Genomic_DNA"/>
</dbReference>